<dbReference type="AlphaFoldDB" id="A0A9W4XFP0"/>
<feature type="region of interest" description="Disordered" evidence="7">
    <location>
        <begin position="274"/>
        <end position="294"/>
    </location>
</feature>
<dbReference type="InterPro" id="IPR036864">
    <property type="entry name" value="Zn2-C6_fun-type_DNA-bd_sf"/>
</dbReference>
<accession>A0A9W4XFP0</accession>
<reference evidence="9" key="1">
    <citation type="submission" date="2023-01" db="EMBL/GenBank/DDBJ databases">
        <authorList>
            <person name="Van Ghelder C."/>
            <person name="Rancurel C."/>
        </authorList>
    </citation>
    <scope>NUCLEOTIDE SEQUENCE</scope>
    <source>
        <strain evidence="9">CNCM I-4278</strain>
    </source>
</reference>
<evidence type="ECO:0000256" key="4">
    <source>
        <dbReference type="ARBA" id="ARBA00023125"/>
    </source>
</evidence>
<evidence type="ECO:0000259" key="8">
    <source>
        <dbReference type="PROSITE" id="PS50048"/>
    </source>
</evidence>
<evidence type="ECO:0000256" key="5">
    <source>
        <dbReference type="ARBA" id="ARBA00023163"/>
    </source>
</evidence>
<dbReference type="SUPFAM" id="SSF57701">
    <property type="entry name" value="Zn2/Cys6 DNA-binding domain"/>
    <property type="match status" value="1"/>
</dbReference>
<evidence type="ECO:0000256" key="2">
    <source>
        <dbReference type="ARBA" id="ARBA00022833"/>
    </source>
</evidence>
<keyword evidence="3" id="KW-0805">Transcription regulation</keyword>
<dbReference type="SMART" id="SM00066">
    <property type="entry name" value="GAL4"/>
    <property type="match status" value="1"/>
</dbReference>
<sequence>MAGNAVEPKRRAKRGTKVKSGCATCRIRKIKCDEDRPFCQKCVKTGRTCEGYQPPFQIYINNAFNNPNVDGIMSTINLNTARPLPNQITPQDVELLKQYFSIKTLCHTKLFCDEEAKQILQASLTDPTIRHAISSLKALRQDLETCGDGPEAVSQPSPVYQYGLEQYSVALRGLASHLSTPDSKRLKPVLLCCPVLISIEQARKNYTAMAQHMIGGLKIMYEHRTRPYFSSSGKLMPALHGRLPALDVFVVKQFAAPCKFADSPTIAHVTGVLTTPPSDKSSLNPGRSDKSQDLRSIAPNMRTELSSIAAATLKFLDEVPHVLTTEAALDLLAEKTVLLESLESWIVKLGFVQKDLWSTGTEPISVSFLRFFHQTLKVVLLGILHVDSFPGFAAQMHAENDALQAIADSVGERVKDYVISAGISRDVN</sequence>
<dbReference type="GO" id="GO:0003677">
    <property type="term" value="F:DNA binding"/>
    <property type="evidence" value="ECO:0007669"/>
    <property type="project" value="UniProtKB-KW"/>
</dbReference>
<dbReference type="Pfam" id="PF00172">
    <property type="entry name" value="Zn_clus"/>
    <property type="match status" value="1"/>
</dbReference>
<dbReference type="Proteomes" id="UP001152607">
    <property type="component" value="Unassembled WGS sequence"/>
</dbReference>
<keyword evidence="5" id="KW-0804">Transcription</keyword>
<evidence type="ECO:0000256" key="6">
    <source>
        <dbReference type="ARBA" id="ARBA00023242"/>
    </source>
</evidence>
<keyword evidence="2" id="KW-0862">Zinc</keyword>
<dbReference type="EMBL" id="CAOQHR010000002">
    <property type="protein sequence ID" value="CAI6310356.1"/>
    <property type="molecule type" value="Genomic_DNA"/>
</dbReference>
<keyword evidence="6" id="KW-0539">Nucleus</keyword>
<evidence type="ECO:0000313" key="9">
    <source>
        <dbReference type="EMBL" id="CAI6310356.1"/>
    </source>
</evidence>
<proteinExistence type="predicted"/>
<dbReference type="InterPro" id="IPR001138">
    <property type="entry name" value="Zn2Cys6_DnaBD"/>
</dbReference>
<evidence type="ECO:0000256" key="1">
    <source>
        <dbReference type="ARBA" id="ARBA00022723"/>
    </source>
</evidence>
<dbReference type="OrthoDB" id="3172332at2759"/>
<evidence type="ECO:0000256" key="7">
    <source>
        <dbReference type="SAM" id="MobiDB-lite"/>
    </source>
</evidence>
<evidence type="ECO:0000256" key="3">
    <source>
        <dbReference type="ARBA" id="ARBA00023015"/>
    </source>
</evidence>
<feature type="domain" description="Zn(2)-C6 fungal-type" evidence="8">
    <location>
        <begin position="21"/>
        <end position="49"/>
    </location>
</feature>
<feature type="compositionally biased region" description="Polar residues" evidence="7">
    <location>
        <begin position="274"/>
        <end position="285"/>
    </location>
</feature>
<keyword evidence="1" id="KW-0479">Metal-binding</keyword>
<dbReference type="PROSITE" id="PS00463">
    <property type="entry name" value="ZN2_CY6_FUNGAL_1"/>
    <property type="match status" value="1"/>
</dbReference>
<name>A0A9W4XFP0_9PLEO</name>
<dbReference type="InterPro" id="IPR052360">
    <property type="entry name" value="Transcr_Regulatory_Proteins"/>
</dbReference>
<dbReference type="PROSITE" id="PS50048">
    <property type="entry name" value="ZN2_CY6_FUNGAL_2"/>
    <property type="match status" value="1"/>
</dbReference>
<dbReference type="GO" id="GO:0000981">
    <property type="term" value="F:DNA-binding transcription factor activity, RNA polymerase II-specific"/>
    <property type="evidence" value="ECO:0007669"/>
    <property type="project" value="InterPro"/>
</dbReference>
<dbReference type="PANTHER" id="PTHR36206">
    <property type="entry name" value="ASPERCRYPTIN BIOSYNTHESIS CLUSTER-SPECIFIC TRANSCRIPTION REGULATOR ATNN-RELATED"/>
    <property type="match status" value="1"/>
</dbReference>
<evidence type="ECO:0000313" key="10">
    <source>
        <dbReference type="Proteomes" id="UP001152607"/>
    </source>
</evidence>
<dbReference type="GO" id="GO:0008270">
    <property type="term" value="F:zinc ion binding"/>
    <property type="evidence" value="ECO:0007669"/>
    <property type="project" value="InterPro"/>
</dbReference>
<organism evidence="9 10">
    <name type="scientific">Periconia digitata</name>
    <dbReference type="NCBI Taxonomy" id="1303443"/>
    <lineage>
        <taxon>Eukaryota</taxon>
        <taxon>Fungi</taxon>
        <taxon>Dikarya</taxon>
        <taxon>Ascomycota</taxon>
        <taxon>Pezizomycotina</taxon>
        <taxon>Dothideomycetes</taxon>
        <taxon>Pleosporomycetidae</taxon>
        <taxon>Pleosporales</taxon>
        <taxon>Massarineae</taxon>
        <taxon>Periconiaceae</taxon>
        <taxon>Periconia</taxon>
    </lineage>
</organism>
<protein>
    <recommendedName>
        <fullName evidence="8">Zn(2)-C6 fungal-type domain-containing protein</fullName>
    </recommendedName>
</protein>
<gene>
    <name evidence="9" type="ORF">PDIGIT_LOCUS3191</name>
</gene>
<comment type="caution">
    <text evidence="9">The sequence shown here is derived from an EMBL/GenBank/DDBJ whole genome shotgun (WGS) entry which is preliminary data.</text>
</comment>
<keyword evidence="10" id="KW-1185">Reference proteome</keyword>
<dbReference type="CDD" id="cd00067">
    <property type="entry name" value="GAL4"/>
    <property type="match status" value="1"/>
</dbReference>
<keyword evidence="4" id="KW-0238">DNA-binding</keyword>
<dbReference type="Gene3D" id="4.10.240.10">
    <property type="entry name" value="Zn(2)-C6 fungal-type DNA-binding domain"/>
    <property type="match status" value="1"/>
</dbReference>
<dbReference type="PANTHER" id="PTHR36206:SF16">
    <property type="entry name" value="TRANSCRIPTION FACTOR DOMAIN-CONTAINING PROTEIN-RELATED"/>
    <property type="match status" value="1"/>
</dbReference>